<proteinExistence type="predicted"/>
<dbReference type="PANTHER" id="PTHR21177">
    <property type="entry name" value="IP06524P-RELATED"/>
    <property type="match status" value="1"/>
</dbReference>
<dbReference type="InterPro" id="IPR031993">
    <property type="entry name" value="DUF4789"/>
</dbReference>
<dbReference type="PANTHER" id="PTHR21177:SF4">
    <property type="entry name" value="IP06524P"/>
    <property type="match status" value="1"/>
</dbReference>
<dbReference type="EMBL" id="GL732540">
    <property type="protein sequence ID" value="EFX82441.1"/>
    <property type="molecule type" value="Genomic_DNA"/>
</dbReference>
<evidence type="ECO:0000313" key="3">
    <source>
        <dbReference type="Proteomes" id="UP000000305"/>
    </source>
</evidence>
<evidence type="ECO:0000259" key="1">
    <source>
        <dbReference type="Pfam" id="PF16033"/>
    </source>
</evidence>
<organism evidence="2 3">
    <name type="scientific">Daphnia pulex</name>
    <name type="common">Water flea</name>
    <dbReference type="NCBI Taxonomy" id="6669"/>
    <lineage>
        <taxon>Eukaryota</taxon>
        <taxon>Metazoa</taxon>
        <taxon>Ecdysozoa</taxon>
        <taxon>Arthropoda</taxon>
        <taxon>Crustacea</taxon>
        <taxon>Branchiopoda</taxon>
        <taxon>Diplostraca</taxon>
        <taxon>Cladocera</taxon>
        <taxon>Anomopoda</taxon>
        <taxon>Daphniidae</taxon>
        <taxon>Daphnia</taxon>
    </lineage>
</organism>
<protein>
    <recommendedName>
        <fullName evidence="1">DUF4789 domain-containing protein</fullName>
    </recommendedName>
</protein>
<gene>
    <name evidence="2" type="ORF">DAPPUDRAFT_241208</name>
</gene>
<keyword evidence="3" id="KW-1185">Reference proteome</keyword>
<dbReference type="PhylomeDB" id="E9GDP4"/>
<dbReference type="OrthoDB" id="6338576at2759"/>
<name>E9GDP4_DAPPU</name>
<accession>E9GDP4</accession>
<evidence type="ECO:0000313" key="2">
    <source>
        <dbReference type="EMBL" id="EFX82441.1"/>
    </source>
</evidence>
<dbReference type="KEGG" id="dpx:DAPPUDRAFT_241208"/>
<dbReference type="InParanoid" id="E9GDP4"/>
<reference evidence="2 3" key="1">
    <citation type="journal article" date="2011" name="Science">
        <title>The ecoresponsive genome of Daphnia pulex.</title>
        <authorList>
            <person name="Colbourne J.K."/>
            <person name="Pfrender M.E."/>
            <person name="Gilbert D."/>
            <person name="Thomas W.K."/>
            <person name="Tucker A."/>
            <person name="Oakley T.H."/>
            <person name="Tokishita S."/>
            <person name="Aerts A."/>
            <person name="Arnold G.J."/>
            <person name="Basu M.K."/>
            <person name="Bauer D.J."/>
            <person name="Caceres C.E."/>
            <person name="Carmel L."/>
            <person name="Casola C."/>
            <person name="Choi J.H."/>
            <person name="Detter J.C."/>
            <person name="Dong Q."/>
            <person name="Dusheyko S."/>
            <person name="Eads B.D."/>
            <person name="Frohlich T."/>
            <person name="Geiler-Samerotte K.A."/>
            <person name="Gerlach D."/>
            <person name="Hatcher P."/>
            <person name="Jogdeo S."/>
            <person name="Krijgsveld J."/>
            <person name="Kriventseva E.V."/>
            <person name="Kultz D."/>
            <person name="Laforsch C."/>
            <person name="Lindquist E."/>
            <person name="Lopez J."/>
            <person name="Manak J.R."/>
            <person name="Muller J."/>
            <person name="Pangilinan J."/>
            <person name="Patwardhan R.P."/>
            <person name="Pitluck S."/>
            <person name="Pritham E.J."/>
            <person name="Rechtsteiner A."/>
            <person name="Rho M."/>
            <person name="Rogozin I.B."/>
            <person name="Sakarya O."/>
            <person name="Salamov A."/>
            <person name="Schaack S."/>
            <person name="Shapiro H."/>
            <person name="Shiga Y."/>
            <person name="Skalitzky C."/>
            <person name="Smith Z."/>
            <person name="Souvorov A."/>
            <person name="Sung W."/>
            <person name="Tang Z."/>
            <person name="Tsuchiya D."/>
            <person name="Tu H."/>
            <person name="Vos H."/>
            <person name="Wang M."/>
            <person name="Wolf Y.I."/>
            <person name="Yamagata H."/>
            <person name="Yamada T."/>
            <person name="Ye Y."/>
            <person name="Shaw J.R."/>
            <person name="Andrews J."/>
            <person name="Crease T.J."/>
            <person name="Tang H."/>
            <person name="Lucas S.M."/>
            <person name="Robertson H.M."/>
            <person name="Bork P."/>
            <person name="Koonin E.V."/>
            <person name="Zdobnov E.M."/>
            <person name="Grigoriev I.V."/>
            <person name="Lynch M."/>
            <person name="Boore J.L."/>
        </authorList>
    </citation>
    <scope>NUCLEOTIDE SEQUENCE [LARGE SCALE GENOMIC DNA]</scope>
</reference>
<dbReference type="AlphaFoldDB" id="E9GDP4"/>
<dbReference type="HOGENOM" id="CLU_112175_0_0_1"/>
<feature type="domain" description="DUF4789" evidence="1">
    <location>
        <begin position="40"/>
        <end position="146"/>
    </location>
</feature>
<sequence length="213" mass="24039">MISHIRARRCKSPDDTFYPTWKRCVTYQGRRRHRSSANNPCPIHQQLYDGPDNVGICDCIMNHINGSAFLYSDRTKQCHQLYTQGPCKRGHWWIVNDRIPACQIVPKGCPADGRHVYGSARKRSFKSTANNSSSNKCWRLQSRGPCRDGQLLQLDSADNSIHCRSSSAVAPSTLASVAVAPRRVRPAAPLSRPMTWCPLGSYRDRRSKCAGYF</sequence>
<dbReference type="Proteomes" id="UP000000305">
    <property type="component" value="Unassembled WGS sequence"/>
</dbReference>
<dbReference type="Pfam" id="PF16033">
    <property type="entry name" value="DUF4789"/>
    <property type="match status" value="1"/>
</dbReference>